<keyword evidence="8" id="KW-0414">Isoprene biosynthesis</keyword>
<dbReference type="CDD" id="cd00685">
    <property type="entry name" value="Trans_IPPS_HT"/>
    <property type="match status" value="1"/>
</dbReference>
<evidence type="ECO:0000256" key="10">
    <source>
        <dbReference type="ARBA" id="ARBA00032873"/>
    </source>
</evidence>
<dbReference type="GO" id="GO:0004337">
    <property type="term" value="F:(2E,6E)-farnesyl diphosphate synthase activity"/>
    <property type="evidence" value="ECO:0007669"/>
    <property type="project" value="UniProtKB-EC"/>
</dbReference>
<reference evidence="15 16" key="1">
    <citation type="journal article" date="2019" name="Nat. Med.">
        <title>A library of human gut bacterial isolates paired with longitudinal multiomics data enables mechanistic microbiome research.</title>
        <authorList>
            <person name="Poyet M."/>
            <person name="Groussin M."/>
            <person name="Gibbons S.M."/>
            <person name="Avila-Pacheco J."/>
            <person name="Jiang X."/>
            <person name="Kearney S.M."/>
            <person name="Perrotta A.R."/>
            <person name="Berdy B."/>
            <person name="Zhao S."/>
            <person name="Lieberman T.D."/>
            <person name="Swanson P.K."/>
            <person name="Smith M."/>
            <person name="Roesemann S."/>
            <person name="Alexander J.E."/>
            <person name="Rich S.A."/>
            <person name="Livny J."/>
            <person name="Vlamakis H."/>
            <person name="Clish C."/>
            <person name="Bullock K."/>
            <person name="Deik A."/>
            <person name="Scott J."/>
            <person name="Pierce K.A."/>
            <person name="Xavier R.J."/>
            <person name="Alm E.J."/>
        </authorList>
    </citation>
    <scope>NUCLEOTIDE SEQUENCE [LARGE SCALE GENOMIC DNA]</scope>
    <source>
        <strain evidence="13 16">BIOML-A13</strain>
        <strain evidence="14 15">BIOML-A3</strain>
    </source>
</reference>
<dbReference type="GO" id="GO:0046872">
    <property type="term" value="F:metal ion binding"/>
    <property type="evidence" value="ECO:0007669"/>
    <property type="project" value="UniProtKB-KW"/>
</dbReference>
<dbReference type="SFLD" id="SFLDG01017">
    <property type="entry name" value="Polyprenyl_Transferase_Like"/>
    <property type="match status" value="1"/>
</dbReference>
<dbReference type="NCBIfam" id="NF045485">
    <property type="entry name" value="FPPsyn"/>
    <property type="match status" value="1"/>
</dbReference>
<evidence type="ECO:0000313" key="14">
    <source>
        <dbReference type="EMBL" id="MTU03267.1"/>
    </source>
</evidence>
<evidence type="ECO:0000256" key="9">
    <source>
        <dbReference type="ARBA" id="ARBA00032380"/>
    </source>
</evidence>
<evidence type="ECO:0000313" key="15">
    <source>
        <dbReference type="Proteomes" id="UP000443070"/>
    </source>
</evidence>
<dbReference type="Proteomes" id="UP000443070">
    <property type="component" value="Unassembled WGS sequence"/>
</dbReference>
<sequence>MDFNKYYEDRQKLVNTFLEKRLEKKGISRVDEAMAYSLLAGGKRIRPIILMATADALGVSGYNFLPVACGLEMIHTYSLIHDDLPCMDDDEYRRGRLTNHKVFGEALALLAGDALLTLAFEVMLEQKNVPAEVLVETVREVAMCAGNFGMVGGQVIDLDSEGRQISEEELRKLHAGKTGALFIAAVRSGARLSGAASDELLALTKFADLLGLAFQITDDILDVEGDAAQMGKAAHSDEKKHKSTYVTLYTLEGAKALAQKTVDEALGCLEMFGENAEALREITKMMCGRKS</sequence>
<keyword evidence="5 12" id="KW-0808">Transferase</keyword>
<dbReference type="PROSITE" id="PS00723">
    <property type="entry name" value="POLYPRENYL_SYNTHASE_1"/>
    <property type="match status" value="1"/>
</dbReference>
<dbReference type="AlphaFoldDB" id="A0A7X3BV23"/>
<comment type="similarity">
    <text evidence="2 12">Belongs to the FPP/GGPP synthase family.</text>
</comment>
<dbReference type="OrthoDB" id="9805316at2"/>
<evidence type="ECO:0000256" key="5">
    <source>
        <dbReference type="ARBA" id="ARBA00022679"/>
    </source>
</evidence>
<protein>
    <recommendedName>
        <fullName evidence="4">Farnesyl diphosphate synthase</fullName>
        <ecNumber evidence="3">2.5.1.10</ecNumber>
    </recommendedName>
    <alternativeName>
        <fullName evidence="10">(2E,6E)-farnesyl diphosphate synthase</fullName>
    </alternativeName>
    <alternativeName>
        <fullName evidence="9">Geranyltranstransferase</fullName>
    </alternativeName>
</protein>
<accession>A0A7X3BV23</accession>
<keyword evidence="6" id="KW-0479">Metal-binding</keyword>
<evidence type="ECO:0000256" key="8">
    <source>
        <dbReference type="ARBA" id="ARBA00023229"/>
    </source>
</evidence>
<dbReference type="FunFam" id="1.10.600.10:FF:000001">
    <property type="entry name" value="Geranylgeranyl diphosphate synthase"/>
    <property type="match status" value="1"/>
</dbReference>
<organism evidence="13 16">
    <name type="scientific">Phascolarctobacterium faecium</name>
    <dbReference type="NCBI Taxonomy" id="33025"/>
    <lineage>
        <taxon>Bacteria</taxon>
        <taxon>Bacillati</taxon>
        <taxon>Bacillota</taxon>
        <taxon>Negativicutes</taxon>
        <taxon>Acidaminococcales</taxon>
        <taxon>Acidaminococcaceae</taxon>
        <taxon>Phascolarctobacterium</taxon>
    </lineage>
</organism>
<evidence type="ECO:0000256" key="4">
    <source>
        <dbReference type="ARBA" id="ARBA00015100"/>
    </source>
</evidence>
<gene>
    <name evidence="13" type="ORF">GMD11_02480</name>
    <name evidence="14" type="ORF">GMD18_02475</name>
</gene>
<dbReference type="PANTHER" id="PTHR43281">
    <property type="entry name" value="FARNESYL DIPHOSPHATE SYNTHASE"/>
    <property type="match status" value="1"/>
</dbReference>
<evidence type="ECO:0000256" key="2">
    <source>
        <dbReference type="ARBA" id="ARBA00006706"/>
    </source>
</evidence>
<evidence type="ECO:0000256" key="7">
    <source>
        <dbReference type="ARBA" id="ARBA00022842"/>
    </source>
</evidence>
<evidence type="ECO:0000256" key="12">
    <source>
        <dbReference type="RuleBase" id="RU004466"/>
    </source>
</evidence>
<dbReference type="InterPro" id="IPR033749">
    <property type="entry name" value="Polyprenyl_synt_CS"/>
</dbReference>
<dbReference type="GO" id="GO:0016114">
    <property type="term" value="P:terpenoid biosynthetic process"/>
    <property type="evidence" value="ECO:0007669"/>
    <property type="project" value="UniProtKB-ARBA"/>
</dbReference>
<comment type="catalytic activity">
    <reaction evidence="11">
        <text>isopentenyl diphosphate + (2E)-geranyl diphosphate = (2E,6E)-farnesyl diphosphate + diphosphate</text>
        <dbReference type="Rhea" id="RHEA:19361"/>
        <dbReference type="ChEBI" id="CHEBI:33019"/>
        <dbReference type="ChEBI" id="CHEBI:58057"/>
        <dbReference type="ChEBI" id="CHEBI:128769"/>
        <dbReference type="ChEBI" id="CHEBI:175763"/>
        <dbReference type="EC" id="2.5.1.10"/>
    </reaction>
</comment>
<dbReference type="EC" id="2.5.1.10" evidence="3"/>
<evidence type="ECO:0000313" key="16">
    <source>
        <dbReference type="Proteomes" id="UP000484547"/>
    </source>
</evidence>
<dbReference type="EMBL" id="WNBW01000001">
    <property type="protein sequence ID" value="MTU03267.1"/>
    <property type="molecule type" value="Genomic_DNA"/>
</dbReference>
<comment type="caution">
    <text evidence="13">The sequence shown here is derived from an EMBL/GenBank/DDBJ whole genome shotgun (WGS) entry which is preliminary data.</text>
</comment>
<evidence type="ECO:0000256" key="1">
    <source>
        <dbReference type="ARBA" id="ARBA00001946"/>
    </source>
</evidence>
<dbReference type="PANTHER" id="PTHR43281:SF1">
    <property type="entry name" value="FARNESYL DIPHOSPHATE SYNTHASE"/>
    <property type="match status" value="1"/>
</dbReference>
<evidence type="ECO:0000256" key="6">
    <source>
        <dbReference type="ARBA" id="ARBA00022723"/>
    </source>
</evidence>
<dbReference type="SUPFAM" id="SSF48576">
    <property type="entry name" value="Terpenoid synthases"/>
    <property type="match status" value="1"/>
</dbReference>
<keyword evidence="7" id="KW-0460">Magnesium</keyword>
<dbReference type="InterPro" id="IPR008949">
    <property type="entry name" value="Isoprenoid_synthase_dom_sf"/>
</dbReference>
<dbReference type="GO" id="GO:0005737">
    <property type="term" value="C:cytoplasm"/>
    <property type="evidence" value="ECO:0007669"/>
    <property type="project" value="UniProtKB-ARBA"/>
</dbReference>
<keyword evidence="15" id="KW-1185">Reference proteome</keyword>
<evidence type="ECO:0000256" key="3">
    <source>
        <dbReference type="ARBA" id="ARBA00012439"/>
    </source>
</evidence>
<dbReference type="InterPro" id="IPR000092">
    <property type="entry name" value="Polyprenyl_synt"/>
</dbReference>
<dbReference type="Pfam" id="PF00348">
    <property type="entry name" value="polyprenyl_synt"/>
    <property type="match status" value="1"/>
</dbReference>
<dbReference type="PROSITE" id="PS00444">
    <property type="entry name" value="POLYPRENYL_SYNTHASE_2"/>
    <property type="match status" value="1"/>
</dbReference>
<dbReference type="Gene3D" id="1.10.600.10">
    <property type="entry name" value="Farnesyl Diphosphate Synthase"/>
    <property type="match status" value="1"/>
</dbReference>
<dbReference type="Proteomes" id="UP000484547">
    <property type="component" value="Unassembled WGS sequence"/>
</dbReference>
<dbReference type="RefSeq" id="WP_113077086.1">
    <property type="nucleotide sequence ID" value="NZ_CATWQF010000001.1"/>
</dbReference>
<dbReference type="EMBL" id="WNBM01000001">
    <property type="protein sequence ID" value="MTT75136.1"/>
    <property type="molecule type" value="Genomic_DNA"/>
</dbReference>
<proteinExistence type="inferred from homology"/>
<dbReference type="SFLD" id="SFLDS00005">
    <property type="entry name" value="Isoprenoid_Synthase_Type_I"/>
    <property type="match status" value="1"/>
</dbReference>
<dbReference type="InterPro" id="IPR053378">
    <property type="entry name" value="Prenyl_diphosphate_synthase"/>
</dbReference>
<name>A0A7X3BV23_9FIRM</name>
<evidence type="ECO:0000256" key="11">
    <source>
        <dbReference type="ARBA" id="ARBA00049399"/>
    </source>
</evidence>
<comment type="cofactor">
    <cofactor evidence="1">
        <name>Mg(2+)</name>
        <dbReference type="ChEBI" id="CHEBI:18420"/>
    </cofactor>
</comment>
<evidence type="ECO:0000313" key="13">
    <source>
        <dbReference type="EMBL" id="MTT75136.1"/>
    </source>
</evidence>